<dbReference type="GO" id="GO:0009847">
    <property type="term" value="P:spore germination"/>
    <property type="evidence" value="ECO:0007669"/>
    <property type="project" value="InterPro"/>
</dbReference>
<feature type="transmembrane region" description="Helical" evidence="8">
    <location>
        <begin position="112"/>
        <end position="134"/>
    </location>
</feature>
<feature type="transmembrane region" description="Helical" evidence="8">
    <location>
        <begin position="308"/>
        <end position="326"/>
    </location>
</feature>
<feature type="transmembrane region" description="Helical" evidence="8">
    <location>
        <begin position="338"/>
        <end position="357"/>
    </location>
</feature>
<evidence type="ECO:0000313" key="9">
    <source>
        <dbReference type="EMBL" id="VBB07309.1"/>
    </source>
</evidence>
<keyword evidence="10" id="KW-1185">Reference proteome</keyword>
<comment type="similarity">
    <text evidence="2">Belongs to the amino acid-polyamine-organocation (APC) superfamily. Spore germination protein (SGP) (TC 2.A.3.9) family.</text>
</comment>
<proteinExistence type="inferred from homology"/>
<dbReference type="AlphaFoldDB" id="A0A498R7Z7"/>
<reference evidence="9 10" key="1">
    <citation type="submission" date="2018-06" db="EMBL/GenBank/DDBJ databases">
        <authorList>
            <person name="Strepis N."/>
        </authorList>
    </citation>
    <scope>NUCLEOTIDE SEQUENCE [LARGE SCALE GENOMIC DNA]</scope>
    <source>
        <strain evidence="9">LUCI</strain>
    </source>
</reference>
<evidence type="ECO:0000256" key="4">
    <source>
        <dbReference type="ARBA" id="ARBA00022544"/>
    </source>
</evidence>
<keyword evidence="3" id="KW-0813">Transport</keyword>
<feature type="transmembrane region" description="Helical" evidence="8">
    <location>
        <begin position="188"/>
        <end position="208"/>
    </location>
</feature>
<organism evidence="9 10">
    <name type="scientific">Lucifera butyrica</name>
    <dbReference type="NCBI Taxonomy" id="1351585"/>
    <lineage>
        <taxon>Bacteria</taxon>
        <taxon>Bacillati</taxon>
        <taxon>Bacillota</taxon>
        <taxon>Negativicutes</taxon>
        <taxon>Veillonellales</taxon>
        <taxon>Veillonellaceae</taxon>
        <taxon>Lucifera</taxon>
    </lineage>
</organism>
<dbReference type="PANTHER" id="PTHR34975:SF2">
    <property type="entry name" value="SPORE GERMINATION PROTEIN A2"/>
    <property type="match status" value="1"/>
</dbReference>
<keyword evidence="5 8" id="KW-0812">Transmembrane</keyword>
<accession>A0A498R7Z7</accession>
<feature type="transmembrane region" description="Helical" evidence="8">
    <location>
        <begin position="272"/>
        <end position="296"/>
    </location>
</feature>
<dbReference type="InterPro" id="IPR004761">
    <property type="entry name" value="Spore_GerAB"/>
</dbReference>
<dbReference type="Pfam" id="PF03845">
    <property type="entry name" value="Spore_permease"/>
    <property type="match status" value="1"/>
</dbReference>
<evidence type="ECO:0000256" key="1">
    <source>
        <dbReference type="ARBA" id="ARBA00004141"/>
    </source>
</evidence>
<dbReference type="GO" id="GO:0016020">
    <property type="term" value="C:membrane"/>
    <property type="evidence" value="ECO:0007669"/>
    <property type="project" value="UniProtKB-SubCell"/>
</dbReference>
<keyword evidence="6 8" id="KW-1133">Transmembrane helix</keyword>
<name>A0A498R7Z7_9FIRM</name>
<keyword evidence="4" id="KW-0309">Germination</keyword>
<evidence type="ECO:0000256" key="8">
    <source>
        <dbReference type="SAM" id="Phobius"/>
    </source>
</evidence>
<gene>
    <name evidence="9" type="ORF">LUCI_2553</name>
</gene>
<evidence type="ECO:0000256" key="5">
    <source>
        <dbReference type="ARBA" id="ARBA00022692"/>
    </source>
</evidence>
<evidence type="ECO:0000256" key="2">
    <source>
        <dbReference type="ARBA" id="ARBA00007998"/>
    </source>
</evidence>
<evidence type="ECO:0000256" key="3">
    <source>
        <dbReference type="ARBA" id="ARBA00022448"/>
    </source>
</evidence>
<dbReference type="PANTHER" id="PTHR34975">
    <property type="entry name" value="SPORE GERMINATION PROTEIN A2"/>
    <property type="match status" value="1"/>
</dbReference>
<feature type="transmembrane region" description="Helical" evidence="8">
    <location>
        <begin position="45"/>
        <end position="65"/>
    </location>
</feature>
<keyword evidence="7 8" id="KW-0472">Membrane</keyword>
<dbReference type="Proteomes" id="UP000277811">
    <property type="component" value="Unassembled WGS sequence"/>
</dbReference>
<dbReference type="Gene3D" id="1.20.1740.10">
    <property type="entry name" value="Amino acid/polyamine transporter I"/>
    <property type="match status" value="1"/>
</dbReference>
<evidence type="ECO:0000256" key="7">
    <source>
        <dbReference type="ARBA" id="ARBA00023136"/>
    </source>
</evidence>
<sequence length="364" mass="41167">MSLGQRISPLQLFVICFVTAFGVSMTTLPRSVAEAAQEDMWLSVMLGGVLFLLTVWTAAKLAAYFPQATCFEYHRILLGPFLGQLFNLILVVLLAMIPIVSIRTFGSAAQMYLFHITPPPVITFSILLLLLYAAQYGLFPVIRLQQVIFVSSHIVFFLIILLGFLAVHSRHYQPFLAEGLGPVFKGAIPSWYAYTGPEFVIGLLYPFITRQKEVFKWSAAAVAALIFVYTLITVIVQGILGVKETAYMLSPTIIAYRSVEIPDTFIERIDGYFLIFWIPVFVACMLNWVYFTAFGIRRMLNLEDSRPVVVLLVPLLLYFVDLPPNYQTAAKVSEWVNRALLVWGLGVLPFLLGLAWWRQRRKTC</sequence>
<feature type="transmembrane region" description="Helical" evidence="8">
    <location>
        <begin position="220"/>
        <end position="240"/>
    </location>
</feature>
<dbReference type="EMBL" id="UPPP01000072">
    <property type="protein sequence ID" value="VBB07309.1"/>
    <property type="molecule type" value="Genomic_DNA"/>
</dbReference>
<protein>
    <submittedName>
        <fullName evidence="9">Spore germination gerab</fullName>
    </submittedName>
</protein>
<comment type="subcellular location">
    <subcellularLocation>
        <location evidence="1">Membrane</location>
        <topology evidence="1">Multi-pass membrane protein</topology>
    </subcellularLocation>
</comment>
<dbReference type="NCBIfam" id="TIGR00912">
    <property type="entry name" value="2A0309"/>
    <property type="match status" value="1"/>
</dbReference>
<evidence type="ECO:0000256" key="6">
    <source>
        <dbReference type="ARBA" id="ARBA00022989"/>
    </source>
</evidence>
<evidence type="ECO:0000313" key="10">
    <source>
        <dbReference type="Proteomes" id="UP000277811"/>
    </source>
</evidence>
<dbReference type="RefSeq" id="WP_165865989.1">
    <property type="nucleotide sequence ID" value="NZ_UPPP01000072.1"/>
</dbReference>
<feature type="transmembrane region" description="Helical" evidence="8">
    <location>
        <begin position="77"/>
        <end position="100"/>
    </location>
</feature>
<feature type="transmembrane region" description="Helical" evidence="8">
    <location>
        <begin position="146"/>
        <end position="168"/>
    </location>
</feature>